<dbReference type="PANTHER" id="PTHR47707:SF1">
    <property type="entry name" value="NUDIX HYDROLASE FAMILY PROTEIN"/>
    <property type="match status" value="1"/>
</dbReference>
<keyword evidence="8" id="KW-0460">Magnesium</keyword>
<dbReference type="InterPro" id="IPR015797">
    <property type="entry name" value="NUDIX_hydrolase-like_dom_sf"/>
</dbReference>
<evidence type="ECO:0000313" key="13">
    <source>
        <dbReference type="EMBL" id="TSJ66215.1"/>
    </source>
</evidence>
<keyword evidence="6" id="KW-0227">DNA damage</keyword>
<evidence type="ECO:0000256" key="8">
    <source>
        <dbReference type="ARBA" id="ARBA00022842"/>
    </source>
</evidence>
<keyword evidence="14" id="KW-1185">Reference proteome</keyword>
<comment type="cofactor">
    <cofactor evidence="1">
        <name>Mg(2+)</name>
        <dbReference type="ChEBI" id="CHEBI:18420"/>
    </cofactor>
</comment>
<dbReference type="InterPro" id="IPR047127">
    <property type="entry name" value="MutT-like"/>
</dbReference>
<dbReference type="Proteomes" id="UP000316425">
    <property type="component" value="Unassembled WGS sequence"/>
</dbReference>
<accession>A0A556PPA1</accession>
<proteinExistence type="inferred from homology"/>
<dbReference type="GO" id="GO:0008413">
    <property type="term" value="F:8-oxo-7,8-dihydroguanosine triphosphate pyrophosphatase activity"/>
    <property type="evidence" value="ECO:0007669"/>
    <property type="project" value="TreeGrafter"/>
</dbReference>
<evidence type="ECO:0000313" key="14">
    <source>
        <dbReference type="Proteomes" id="UP000316425"/>
    </source>
</evidence>
<evidence type="ECO:0000256" key="6">
    <source>
        <dbReference type="ARBA" id="ARBA00022763"/>
    </source>
</evidence>
<evidence type="ECO:0000259" key="12">
    <source>
        <dbReference type="PROSITE" id="PS51462"/>
    </source>
</evidence>
<dbReference type="EMBL" id="VMHE01000005">
    <property type="protein sequence ID" value="TSJ66215.1"/>
    <property type="molecule type" value="Genomic_DNA"/>
</dbReference>
<dbReference type="Gene3D" id="3.90.79.10">
    <property type="entry name" value="Nucleoside Triphosphate Pyrophosphohydrolase"/>
    <property type="match status" value="1"/>
</dbReference>
<comment type="caution">
    <text evidence="13">The sequence shown here is derived from an EMBL/GenBank/DDBJ whole genome shotgun (WGS) entry which is preliminary data.</text>
</comment>
<evidence type="ECO:0000256" key="3">
    <source>
        <dbReference type="ARBA" id="ARBA00022457"/>
    </source>
</evidence>
<evidence type="ECO:0000256" key="11">
    <source>
        <dbReference type="ARBA" id="ARBA00038905"/>
    </source>
</evidence>
<keyword evidence="4" id="KW-0235">DNA replication</keyword>
<dbReference type="EC" id="3.6.1.55" evidence="11"/>
<keyword evidence="7 13" id="KW-0378">Hydrolase</keyword>
<dbReference type="Pfam" id="PF00293">
    <property type="entry name" value="NUDIX"/>
    <property type="match status" value="1"/>
</dbReference>
<evidence type="ECO:0000256" key="2">
    <source>
        <dbReference type="ARBA" id="ARBA00005582"/>
    </source>
</evidence>
<dbReference type="PANTHER" id="PTHR47707">
    <property type="entry name" value="8-OXO-DGTP DIPHOSPHATASE"/>
    <property type="match status" value="1"/>
</dbReference>
<comment type="catalytic activity">
    <reaction evidence="10">
        <text>8-oxo-dGTP + H2O = 8-oxo-dGMP + diphosphate + H(+)</text>
        <dbReference type="Rhea" id="RHEA:31575"/>
        <dbReference type="ChEBI" id="CHEBI:15377"/>
        <dbReference type="ChEBI" id="CHEBI:15378"/>
        <dbReference type="ChEBI" id="CHEBI:33019"/>
        <dbReference type="ChEBI" id="CHEBI:63224"/>
        <dbReference type="ChEBI" id="CHEBI:77896"/>
        <dbReference type="EC" id="3.6.1.55"/>
    </reaction>
</comment>
<keyword evidence="5" id="KW-0479">Metal-binding</keyword>
<dbReference type="GO" id="GO:0006260">
    <property type="term" value="P:DNA replication"/>
    <property type="evidence" value="ECO:0007669"/>
    <property type="project" value="UniProtKB-KW"/>
</dbReference>
<dbReference type="InterPro" id="IPR000086">
    <property type="entry name" value="NUDIX_hydrolase_dom"/>
</dbReference>
<dbReference type="GO" id="GO:0006281">
    <property type="term" value="P:DNA repair"/>
    <property type="evidence" value="ECO:0007669"/>
    <property type="project" value="UniProtKB-KW"/>
</dbReference>
<protein>
    <recommendedName>
        <fullName evidence="11">8-oxo-dGTP diphosphatase</fullName>
        <ecNumber evidence="11">3.6.1.55</ecNumber>
    </recommendedName>
</protein>
<keyword evidence="3" id="KW-0515">Mutator protein</keyword>
<reference evidence="13 14" key="1">
    <citation type="submission" date="2019-07" db="EMBL/GenBank/DDBJ databases">
        <title>Allobacillus sp. nov. SKP isolated from shrimp paste of Euphausiacea.</title>
        <authorList>
            <person name="Kanchanasin P."/>
            <person name="Tanasupawat S."/>
            <person name="Shi W."/>
            <person name="Wu L."/>
            <person name="Ma J."/>
        </authorList>
    </citation>
    <scope>NUCLEOTIDE SEQUENCE [LARGE SCALE GENOMIC DNA]</scope>
    <source>
        <strain evidence="13 14">SKP4-8</strain>
    </source>
</reference>
<dbReference type="OrthoDB" id="9804563at2"/>
<sequence>MEMKMKIRQMAVALLYKNGKVLFVQRDEHRTLLPGYLVPVGGHIEPGELNEPAQACVREIYEETGIREEEIDGLRLKYIIYRMKDEEVRVQYMFVGDVLTDRKLVNSDDEELVWLSSNELQNKKVTYACYSAVRHFEELGIQDDEIYLGTMNRLDGELHMSWAMLQDG</sequence>
<evidence type="ECO:0000256" key="9">
    <source>
        <dbReference type="ARBA" id="ARBA00023204"/>
    </source>
</evidence>
<dbReference type="SUPFAM" id="SSF55811">
    <property type="entry name" value="Nudix"/>
    <property type="match status" value="1"/>
</dbReference>
<dbReference type="CDD" id="cd02883">
    <property type="entry name" value="NUDIX_Hydrolase"/>
    <property type="match status" value="1"/>
</dbReference>
<evidence type="ECO:0000256" key="4">
    <source>
        <dbReference type="ARBA" id="ARBA00022705"/>
    </source>
</evidence>
<dbReference type="GO" id="GO:0044716">
    <property type="term" value="F:8-oxo-GDP phosphatase activity"/>
    <property type="evidence" value="ECO:0007669"/>
    <property type="project" value="TreeGrafter"/>
</dbReference>
<evidence type="ECO:0000256" key="1">
    <source>
        <dbReference type="ARBA" id="ARBA00001946"/>
    </source>
</evidence>
<keyword evidence="9" id="KW-0234">DNA repair</keyword>
<evidence type="ECO:0000256" key="5">
    <source>
        <dbReference type="ARBA" id="ARBA00022723"/>
    </source>
</evidence>
<dbReference type="GO" id="GO:0044715">
    <property type="term" value="F:8-oxo-dGDP phosphatase activity"/>
    <property type="evidence" value="ECO:0007669"/>
    <property type="project" value="TreeGrafter"/>
</dbReference>
<dbReference type="PROSITE" id="PS51462">
    <property type="entry name" value="NUDIX"/>
    <property type="match status" value="1"/>
</dbReference>
<gene>
    <name evidence="13" type="ORF">FPQ13_04920</name>
</gene>
<dbReference type="AlphaFoldDB" id="A0A556PPA1"/>
<dbReference type="GO" id="GO:0035539">
    <property type="term" value="F:8-oxo-7,8-dihydrodeoxyguanosine triphosphate pyrophosphatase activity"/>
    <property type="evidence" value="ECO:0007669"/>
    <property type="project" value="UniProtKB-EC"/>
</dbReference>
<evidence type="ECO:0000256" key="7">
    <source>
        <dbReference type="ARBA" id="ARBA00022801"/>
    </source>
</evidence>
<evidence type="ECO:0000256" key="10">
    <source>
        <dbReference type="ARBA" id="ARBA00035861"/>
    </source>
</evidence>
<organism evidence="13 14">
    <name type="scientific">Allobacillus salarius</name>
    <dbReference type="NCBI Taxonomy" id="1955272"/>
    <lineage>
        <taxon>Bacteria</taxon>
        <taxon>Bacillati</taxon>
        <taxon>Bacillota</taxon>
        <taxon>Bacilli</taxon>
        <taxon>Bacillales</taxon>
        <taxon>Bacillaceae</taxon>
        <taxon>Allobacillus</taxon>
    </lineage>
</organism>
<dbReference type="GO" id="GO:0046872">
    <property type="term" value="F:metal ion binding"/>
    <property type="evidence" value="ECO:0007669"/>
    <property type="project" value="UniProtKB-KW"/>
</dbReference>
<comment type="similarity">
    <text evidence="2">Belongs to the Nudix hydrolase family.</text>
</comment>
<name>A0A556PPA1_9BACI</name>
<feature type="domain" description="Nudix hydrolase" evidence="12">
    <location>
        <begin position="5"/>
        <end position="142"/>
    </location>
</feature>